<dbReference type="Pfam" id="PF00643">
    <property type="entry name" value="zf-B_box"/>
    <property type="match status" value="1"/>
</dbReference>
<dbReference type="InterPro" id="IPR013083">
    <property type="entry name" value="Znf_RING/FYVE/PHD"/>
</dbReference>
<evidence type="ECO:0000313" key="7">
    <source>
        <dbReference type="EMBL" id="KAJ8272211.1"/>
    </source>
</evidence>
<dbReference type="OrthoDB" id="8862550at2759"/>
<dbReference type="PROSITE" id="PS50089">
    <property type="entry name" value="ZF_RING_2"/>
    <property type="match status" value="1"/>
</dbReference>
<dbReference type="PANTHER" id="PTHR24103">
    <property type="entry name" value="E3 UBIQUITIN-PROTEIN LIGASE TRIM"/>
    <property type="match status" value="1"/>
</dbReference>
<evidence type="ECO:0000313" key="8">
    <source>
        <dbReference type="Proteomes" id="UP001152803"/>
    </source>
</evidence>
<dbReference type="InterPro" id="IPR017907">
    <property type="entry name" value="Znf_RING_CS"/>
</dbReference>
<dbReference type="SUPFAM" id="SSF57845">
    <property type="entry name" value="B-box zinc-binding domain"/>
    <property type="match status" value="1"/>
</dbReference>
<evidence type="ECO:0000256" key="2">
    <source>
        <dbReference type="ARBA" id="ARBA00022771"/>
    </source>
</evidence>
<evidence type="ECO:0000256" key="3">
    <source>
        <dbReference type="ARBA" id="ARBA00022833"/>
    </source>
</evidence>
<dbReference type="EMBL" id="JAFJMO010000007">
    <property type="protein sequence ID" value="KAJ8272211.1"/>
    <property type="molecule type" value="Genomic_DNA"/>
</dbReference>
<dbReference type="PROSITE" id="PS50119">
    <property type="entry name" value="ZF_BBOX"/>
    <property type="match status" value="1"/>
</dbReference>
<reference evidence="7" key="1">
    <citation type="journal article" date="2023" name="Science">
        <title>Genome structures resolve the early diversification of teleost fishes.</title>
        <authorList>
            <person name="Parey E."/>
            <person name="Louis A."/>
            <person name="Montfort J."/>
            <person name="Bouchez O."/>
            <person name="Roques C."/>
            <person name="Iampietro C."/>
            <person name="Lluch J."/>
            <person name="Castinel A."/>
            <person name="Donnadieu C."/>
            <person name="Desvignes T."/>
            <person name="Floi Bucao C."/>
            <person name="Jouanno E."/>
            <person name="Wen M."/>
            <person name="Mejri S."/>
            <person name="Dirks R."/>
            <person name="Jansen H."/>
            <person name="Henkel C."/>
            <person name="Chen W.J."/>
            <person name="Zahm M."/>
            <person name="Cabau C."/>
            <person name="Klopp C."/>
            <person name="Thompson A.W."/>
            <person name="Robinson-Rechavi M."/>
            <person name="Braasch I."/>
            <person name="Lecointre G."/>
            <person name="Bobe J."/>
            <person name="Postlethwait J.H."/>
            <person name="Berthelot C."/>
            <person name="Roest Crollius H."/>
            <person name="Guiguen Y."/>
        </authorList>
    </citation>
    <scope>NUCLEOTIDE SEQUENCE</scope>
    <source>
        <strain evidence="7">Concon-B</strain>
    </source>
</reference>
<evidence type="ECO:0000256" key="4">
    <source>
        <dbReference type="PROSITE-ProRule" id="PRU00024"/>
    </source>
</evidence>
<sequence length="587" mass="67974">MMAYCMPLSEKDLQCPTCHEVFVLPVTLKCSHTICKVCVEKHWEWNGARECPVCRAVSPTEKPAINLALKMASDSFKQRKLGLNAEPLCDLHGEQLKVFCLTEEEPICVVCQVSNKHSRHSYCPVEEAASERKREISARLTPLQKQLKALNATKEDWIETELYIKIQADKTDRQIKKEFETLHTFLWEEEAARLAVLREEEIKKAQIVKKRLENITKTIAVLSDTIDKFQKSVETDNLSFLRDFKQTKSRMLYRTPEVERIPGALIDVPKHLGLLKFNVWKKMLETINHKTTFEKTLKNKWTGLTTGINLRIQDAVGQIAGAVERVGRMEEAMADMERWDIGVKDTLTQLLSDQRVLQDKVSDLEGCFRHNNIRIYGVPEDAEGTSAAGFVESLIKSELGDSLGWDRDHDLGIERAHRAFAPKPPAKPPPPSMVVRFHHFSVKEKILHTTWKKQPSFQTKRVYFDHDYAADVQNKRKEYIPIKKKLKERGIRFQTPLTRMRVFFESGTVLYNSVMQAAEDLRKRGFTLGKAIRGTERKGITEETLARLLPWETTEPRNGREKTRFQRQVRERLKYRRIRVEFTAEDE</sequence>
<feature type="domain" description="B box-type" evidence="6">
    <location>
        <begin position="84"/>
        <end position="125"/>
    </location>
</feature>
<keyword evidence="1" id="KW-0479">Metal-binding</keyword>
<dbReference type="Pfam" id="PF13445">
    <property type="entry name" value="zf-RING_UBOX"/>
    <property type="match status" value="1"/>
</dbReference>
<proteinExistence type="predicted"/>
<dbReference type="GO" id="GO:0008270">
    <property type="term" value="F:zinc ion binding"/>
    <property type="evidence" value="ECO:0007669"/>
    <property type="project" value="UniProtKB-KW"/>
</dbReference>
<dbReference type="Gene3D" id="3.30.160.60">
    <property type="entry name" value="Classic Zinc Finger"/>
    <property type="match status" value="1"/>
</dbReference>
<evidence type="ECO:0000259" key="6">
    <source>
        <dbReference type="PROSITE" id="PS50119"/>
    </source>
</evidence>
<evidence type="ECO:0000256" key="1">
    <source>
        <dbReference type="ARBA" id="ARBA00022723"/>
    </source>
</evidence>
<gene>
    <name evidence="7" type="ORF">COCON_G00110700</name>
</gene>
<keyword evidence="8" id="KW-1185">Reference proteome</keyword>
<dbReference type="SUPFAM" id="SSF57850">
    <property type="entry name" value="RING/U-box"/>
    <property type="match status" value="1"/>
</dbReference>
<evidence type="ECO:0000259" key="5">
    <source>
        <dbReference type="PROSITE" id="PS50089"/>
    </source>
</evidence>
<name>A0A9Q1DJS4_CONCO</name>
<dbReference type="Gene3D" id="3.30.70.1820">
    <property type="entry name" value="L1 transposable element, RRM domain"/>
    <property type="match status" value="1"/>
</dbReference>
<dbReference type="InterPro" id="IPR027370">
    <property type="entry name" value="Znf-RING_euk"/>
</dbReference>
<accession>A0A9Q1DJS4</accession>
<feature type="domain" description="RING-type" evidence="5">
    <location>
        <begin position="15"/>
        <end position="55"/>
    </location>
</feature>
<comment type="caution">
    <text evidence="7">The sequence shown here is derived from an EMBL/GenBank/DDBJ whole genome shotgun (WGS) entry which is preliminary data.</text>
</comment>
<keyword evidence="2 4" id="KW-0863">Zinc-finger</keyword>
<dbReference type="Gene3D" id="3.30.40.10">
    <property type="entry name" value="Zinc/RING finger domain, C3HC4 (zinc finger)"/>
    <property type="match status" value="1"/>
</dbReference>
<dbReference type="AlphaFoldDB" id="A0A9Q1DJS4"/>
<dbReference type="SMART" id="SM00184">
    <property type="entry name" value="RING"/>
    <property type="match status" value="1"/>
</dbReference>
<dbReference type="InterPro" id="IPR000315">
    <property type="entry name" value="Znf_B-box"/>
</dbReference>
<dbReference type="InterPro" id="IPR001841">
    <property type="entry name" value="Znf_RING"/>
</dbReference>
<protein>
    <submittedName>
        <fullName evidence="7">Uncharacterized protein</fullName>
    </submittedName>
</protein>
<dbReference type="SMART" id="SM00336">
    <property type="entry name" value="BBOX"/>
    <property type="match status" value="1"/>
</dbReference>
<dbReference type="InterPro" id="IPR050143">
    <property type="entry name" value="TRIM/RBCC"/>
</dbReference>
<dbReference type="Proteomes" id="UP001152803">
    <property type="component" value="Unassembled WGS sequence"/>
</dbReference>
<dbReference type="PROSITE" id="PS00518">
    <property type="entry name" value="ZF_RING_1"/>
    <property type="match status" value="1"/>
</dbReference>
<organism evidence="7 8">
    <name type="scientific">Conger conger</name>
    <name type="common">Conger eel</name>
    <name type="synonym">Muraena conger</name>
    <dbReference type="NCBI Taxonomy" id="82655"/>
    <lineage>
        <taxon>Eukaryota</taxon>
        <taxon>Metazoa</taxon>
        <taxon>Chordata</taxon>
        <taxon>Craniata</taxon>
        <taxon>Vertebrata</taxon>
        <taxon>Euteleostomi</taxon>
        <taxon>Actinopterygii</taxon>
        <taxon>Neopterygii</taxon>
        <taxon>Teleostei</taxon>
        <taxon>Anguilliformes</taxon>
        <taxon>Congridae</taxon>
        <taxon>Conger</taxon>
    </lineage>
</organism>
<keyword evidence="3" id="KW-0862">Zinc</keyword>